<dbReference type="Proteomes" id="UP001163731">
    <property type="component" value="Unassembled WGS sequence"/>
</dbReference>
<dbReference type="RefSeq" id="WP_264749162.1">
    <property type="nucleotide sequence ID" value="NZ_JAPDHW010000003.1"/>
</dbReference>
<comment type="caution">
    <text evidence="1">The sequence shown here is derived from an EMBL/GenBank/DDBJ whole genome shotgun (WGS) entry which is preliminary data.</text>
</comment>
<keyword evidence="2" id="KW-1185">Reference proteome</keyword>
<dbReference type="EMBL" id="JAPDHW010000003">
    <property type="protein sequence ID" value="MCW3167923.1"/>
    <property type="molecule type" value="Genomic_DNA"/>
</dbReference>
<dbReference type="Gene3D" id="3.40.50.300">
    <property type="entry name" value="P-loop containing nucleotide triphosphate hydrolases"/>
    <property type="match status" value="1"/>
</dbReference>
<dbReference type="SUPFAM" id="SSF52540">
    <property type="entry name" value="P-loop containing nucleoside triphosphate hydrolases"/>
    <property type="match status" value="1"/>
</dbReference>
<organism evidence="1 2">
    <name type="scientific">Chryseobacterium kimseyorum</name>
    <dbReference type="NCBI Taxonomy" id="2984028"/>
    <lineage>
        <taxon>Bacteria</taxon>
        <taxon>Pseudomonadati</taxon>
        <taxon>Bacteroidota</taxon>
        <taxon>Flavobacteriia</taxon>
        <taxon>Flavobacteriales</taxon>
        <taxon>Weeksellaceae</taxon>
        <taxon>Chryseobacterium group</taxon>
        <taxon>Chryseobacterium</taxon>
    </lineage>
</organism>
<sequence length="395" mass="46004">MIIDLEIIKTASKNAKSQAELLSEVIKGNNKLQIHTNLTRAYDAYLAYKKVEKEEEVLIKQQNTLNALYSEFVKKQEEALQGFLTNFSADINRYYVEMNPDEYVDNIQLVPLKDKFDDLSGITIEYYFYSTKQSPPVALLSESHLNCLGLAFFLASIKAFNKENKFFLLDDVISSFDRAHRTRFIRLLLNNFSEYQIILLTHEKDFFEIAASEAKKKNWLIKSLFWTAEEGTYFEETIINLKNRIEEKFKSRKIDGLGNDIRKYGERQAKAIAFNIEANLAFRFNDRNEERMMNELLSGIQGKTNKQSPRDLKPKNIVDRIMASPMLIGNKTSHDNDFTEDINDLKVFYDDVEYFVQTLYCSQDGCNSFVSMKNFDLVNEKIRCNCGALNFDWKK</sequence>
<name>A0ABT3HVV8_9FLAO</name>
<dbReference type="InterPro" id="IPR027417">
    <property type="entry name" value="P-loop_NTPase"/>
</dbReference>
<evidence type="ECO:0008006" key="3">
    <source>
        <dbReference type="Google" id="ProtNLM"/>
    </source>
</evidence>
<gene>
    <name evidence="1" type="ORF">OMO38_05220</name>
</gene>
<reference evidence="1" key="1">
    <citation type="submission" date="2022-10" db="EMBL/GenBank/DDBJ databases">
        <title>Chryseobacterium babae sp. nov. isolated from the gut of the beetle Oryctes rhinoceros, and Chryseobacterium kimseyorum sp. nov., isolated from a stick insect rearing cage.</title>
        <authorList>
            <person name="Shelomi M."/>
            <person name="Han C.-J."/>
            <person name="Chen W.-M."/>
            <person name="Chen H.-K."/>
            <person name="Liaw S.-J."/>
            <person name="Muhle E."/>
            <person name="Clermont D."/>
        </authorList>
    </citation>
    <scope>NUCLEOTIDE SEQUENCE</scope>
    <source>
        <strain evidence="1">09-1422</strain>
    </source>
</reference>
<evidence type="ECO:0000313" key="1">
    <source>
        <dbReference type="EMBL" id="MCW3167923.1"/>
    </source>
</evidence>
<accession>A0ABT3HVV8</accession>
<evidence type="ECO:0000313" key="2">
    <source>
        <dbReference type="Proteomes" id="UP001163731"/>
    </source>
</evidence>
<proteinExistence type="predicted"/>
<protein>
    <recommendedName>
        <fullName evidence="3">RecF/RecN/SMC N-terminal domain-containing protein</fullName>
    </recommendedName>
</protein>